<dbReference type="GeneID" id="78378947"/>
<dbReference type="InterPro" id="IPR000792">
    <property type="entry name" value="Tscrpt_reg_LuxR_C"/>
</dbReference>
<evidence type="ECO:0000313" key="7">
    <source>
        <dbReference type="EMBL" id="KFC84728.1"/>
    </source>
</evidence>
<organism evidence="7 8">
    <name type="scientific">Ewingella americana (strain ATCC 33852 / DSM 4580 / CCUG 14506 / JCM 5911 / LMG 7869 / NCTC 12157 / CDC 1468-78)</name>
    <dbReference type="NCBI Taxonomy" id="910964"/>
    <lineage>
        <taxon>Bacteria</taxon>
        <taxon>Pseudomonadati</taxon>
        <taxon>Pseudomonadota</taxon>
        <taxon>Gammaproteobacteria</taxon>
        <taxon>Enterobacterales</taxon>
        <taxon>Yersiniaceae</taxon>
        <taxon>Ewingella</taxon>
    </lineage>
</organism>
<dbReference type="PROSITE" id="PS00622">
    <property type="entry name" value="HTH_LUXR_1"/>
    <property type="match status" value="1"/>
</dbReference>
<dbReference type="GO" id="GO:0000160">
    <property type="term" value="P:phosphorelay signal transduction system"/>
    <property type="evidence" value="ECO:0007669"/>
    <property type="project" value="InterPro"/>
</dbReference>
<dbReference type="PANTHER" id="PTHR45566:SF2">
    <property type="entry name" value="NARL SUBFAMILY"/>
    <property type="match status" value="1"/>
</dbReference>
<dbReference type="InterPro" id="IPR016032">
    <property type="entry name" value="Sig_transdc_resp-reg_C-effctor"/>
</dbReference>
<sequence>MARNKVLIVDDHPLIHFAVTQLLQPKGFTIVGQAETGIEGIQLAEILQPDIVVLDIGIPKLNGLSVIKHLKAIHRPPQIVIFTAEVSDYYATLCISLGATGYVRKSSGLDTLVQAICAAQRGEYYFPTLTQRHAEPVFTHKPFQLLSAAELAVLDLLLAGKRNIEISRLLNRSQKTISTHKMNIFHKLNIRSMADLASISSLGF</sequence>
<dbReference type="GO" id="GO:0006355">
    <property type="term" value="P:regulation of DNA-templated transcription"/>
    <property type="evidence" value="ECO:0007669"/>
    <property type="project" value="InterPro"/>
</dbReference>
<dbReference type="SUPFAM" id="SSF52172">
    <property type="entry name" value="CheY-like"/>
    <property type="match status" value="1"/>
</dbReference>
<dbReference type="Pfam" id="PF00072">
    <property type="entry name" value="Response_reg"/>
    <property type="match status" value="1"/>
</dbReference>
<dbReference type="InterPro" id="IPR051015">
    <property type="entry name" value="EvgA-like"/>
</dbReference>
<keyword evidence="8" id="KW-1185">Reference proteome</keyword>
<keyword evidence="1 4" id="KW-0597">Phosphoprotein</keyword>
<keyword evidence="3 7" id="KW-0238">DNA-binding</keyword>
<dbReference type="PROSITE" id="PS50043">
    <property type="entry name" value="HTH_LUXR_2"/>
    <property type="match status" value="1"/>
</dbReference>
<evidence type="ECO:0000256" key="3">
    <source>
        <dbReference type="ARBA" id="ARBA00023125"/>
    </source>
</evidence>
<dbReference type="InterPro" id="IPR058245">
    <property type="entry name" value="NreC/VraR/RcsB-like_REC"/>
</dbReference>
<dbReference type="CDD" id="cd06170">
    <property type="entry name" value="LuxR_C_like"/>
    <property type="match status" value="1"/>
</dbReference>
<feature type="domain" description="HTH luxR-type" evidence="5">
    <location>
        <begin position="139"/>
        <end position="204"/>
    </location>
</feature>
<gene>
    <name evidence="7" type="ORF">GEAM_0602</name>
</gene>
<dbReference type="Gene3D" id="3.40.50.2300">
    <property type="match status" value="1"/>
</dbReference>
<feature type="domain" description="Response regulatory" evidence="6">
    <location>
        <begin position="5"/>
        <end position="120"/>
    </location>
</feature>
<dbReference type="PANTHER" id="PTHR45566">
    <property type="entry name" value="HTH-TYPE TRANSCRIPTIONAL REGULATOR YHJB-RELATED"/>
    <property type="match status" value="1"/>
</dbReference>
<dbReference type="STRING" id="910964.GEAM_0602"/>
<dbReference type="PRINTS" id="PR00038">
    <property type="entry name" value="HTHLUXR"/>
</dbReference>
<dbReference type="Proteomes" id="UP000028640">
    <property type="component" value="Unassembled WGS sequence"/>
</dbReference>
<accession>A0A085GLY3</accession>
<dbReference type="SUPFAM" id="SSF46894">
    <property type="entry name" value="C-terminal effector domain of the bipartite response regulators"/>
    <property type="match status" value="1"/>
</dbReference>
<dbReference type="Pfam" id="PF00196">
    <property type="entry name" value="GerE"/>
    <property type="match status" value="1"/>
</dbReference>
<protein>
    <submittedName>
        <fullName evidence="7">LuxR family DNA-binding response regulator</fullName>
    </submittedName>
</protein>
<name>A0A085GLY3_EWIA3</name>
<evidence type="ECO:0000256" key="1">
    <source>
        <dbReference type="ARBA" id="ARBA00022553"/>
    </source>
</evidence>
<dbReference type="SMART" id="SM00448">
    <property type="entry name" value="REC"/>
    <property type="match status" value="1"/>
</dbReference>
<dbReference type="AlphaFoldDB" id="A0A085GLY3"/>
<dbReference type="eggNOG" id="COG2197">
    <property type="taxonomic scope" value="Bacteria"/>
</dbReference>
<dbReference type="PROSITE" id="PS50110">
    <property type="entry name" value="RESPONSE_REGULATORY"/>
    <property type="match status" value="1"/>
</dbReference>
<dbReference type="InterPro" id="IPR011006">
    <property type="entry name" value="CheY-like_superfamily"/>
</dbReference>
<dbReference type="InterPro" id="IPR001789">
    <property type="entry name" value="Sig_transdc_resp-reg_receiver"/>
</dbReference>
<dbReference type="RefSeq" id="WP_034788066.1">
    <property type="nucleotide sequence ID" value="NZ_JMPJ01000025.1"/>
</dbReference>
<dbReference type="EMBL" id="JMPJ01000025">
    <property type="protein sequence ID" value="KFC84728.1"/>
    <property type="molecule type" value="Genomic_DNA"/>
</dbReference>
<feature type="modified residue" description="4-aspartylphosphate" evidence="4">
    <location>
        <position position="55"/>
    </location>
</feature>
<reference evidence="7 8" key="1">
    <citation type="submission" date="2014-05" db="EMBL/GenBank/DDBJ databases">
        <title>ATOL: Assembling a taxonomically balanced genome-scale reconstruction of the evolutionary history of the Enterobacteriaceae.</title>
        <authorList>
            <person name="Plunkett G.III."/>
            <person name="Neeno-Eckwall E.C."/>
            <person name="Glasner J.D."/>
            <person name="Perna N.T."/>
        </authorList>
    </citation>
    <scope>NUCLEOTIDE SEQUENCE [LARGE SCALE GENOMIC DNA]</scope>
    <source>
        <strain evidence="7 8">ATCC 33852</strain>
    </source>
</reference>
<evidence type="ECO:0000256" key="2">
    <source>
        <dbReference type="ARBA" id="ARBA00023012"/>
    </source>
</evidence>
<dbReference type="CDD" id="cd17535">
    <property type="entry name" value="REC_NarL-like"/>
    <property type="match status" value="1"/>
</dbReference>
<dbReference type="OrthoDB" id="6497243at2"/>
<evidence type="ECO:0000259" key="6">
    <source>
        <dbReference type="PROSITE" id="PS50110"/>
    </source>
</evidence>
<dbReference type="SMART" id="SM00421">
    <property type="entry name" value="HTH_LUXR"/>
    <property type="match status" value="1"/>
</dbReference>
<dbReference type="GO" id="GO:0003677">
    <property type="term" value="F:DNA binding"/>
    <property type="evidence" value="ECO:0007669"/>
    <property type="project" value="UniProtKB-KW"/>
</dbReference>
<evidence type="ECO:0000259" key="5">
    <source>
        <dbReference type="PROSITE" id="PS50043"/>
    </source>
</evidence>
<proteinExistence type="predicted"/>
<comment type="caution">
    <text evidence="7">The sequence shown here is derived from an EMBL/GenBank/DDBJ whole genome shotgun (WGS) entry which is preliminary data.</text>
</comment>
<evidence type="ECO:0000256" key="4">
    <source>
        <dbReference type="PROSITE-ProRule" id="PRU00169"/>
    </source>
</evidence>
<evidence type="ECO:0000313" key="8">
    <source>
        <dbReference type="Proteomes" id="UP000028640"/>
    </source>
</evidence>
<keyword evidence="2" id="KW-0902">Two-component regulatory system</keyword>